<comment type="caution">
    <text evidence="1">The sequence shown here is derived from an EMBL/GenBank/DDBJ whole genome shotgun (WGS) entry which is preliminary data.</text>
</comment>
<dbReference type="EMBL" id="BLPF01000001">
    <property type="protein sequence ID" value="GFJ79494.1"/>
    <property type="molecule type" value="Genomic_DNA"/>
</dbReference>
<protein>
    <submittedName>
        <fullName evidence="1">Uncharacterized protein</fullName>
    </submittedName>
</protein>
<accession>A0A6V8K6V8</accession>
<proteinExistence type="predicted"/>
<evidence type="ECO:0000313" key="2">
    <source>
        <dbReference type="Proteomes" id="UP000482800"/>
    </source>
</evidence>
<evidence type="ECO:0000313" key="1">
    <source>
        <dbReference type="EMBL" id="GFJ79494.1"/>
    </source>
</evidence>
<name>A0A6V8K6V8_9ACTN</name>
<reference evidence="1 2" key="1">
    <citation type="submission" date="2020-03" db="EMBL/GenBank/DDBJ databases">
        <title>Whole genome shotgun sequence of Phytohabitans houttuyneae NBRC 108639.</title>
        <authorList>
            <person name="Komaki H."/>
            <person name="Tamura T."/>
        </authorList>
    </citation>
    <scope>NUCLEOTIDE SEQUENCE [LARGE SCALE GENOMIC DNA]</scope>
    <source>
        <strain evidence="1 2">NBRC 108639</strain>
    </source>
</reference>
<reference evidence="1 2" key="2">
    <citation type="submission" date="2020-03" db="EMBL/GenBank/DDBJ databases">
        <authorList>
            <person name="Ichikawa N."/>
            <person name="Kimura A."/>
            <person name="Kitahashi Y."/>
            <person name="Uohara A."/>
        </authorList>
    </citation>
    <scope>NUCLEOTIDE SEQUENCE [LARGE SCALE GENOMIC DNA]</scope>
    <source>
        <strain evidence="1 2">NBRC 108639</strain>
    </source>
</reference>
<sequence length="92" mass="9717">MTLPVFTVHTAGAPVGMVQACVSCGWPLMDNTAWVEGRVAVMEGAERYGPSWWPVGARIGTGITKPGAGGLTYVVDPTDRPLDADERLCVVT</sequence>
<organism evidence="1 2">
    <name type="scientific">Phytohabitans houttuyneae</name>
    <dbReference type="NCBI Taxonomy" id="1076126"/>
    <lineage>
        <taxon>Bacteria</taxon>
        <taxon>Bacillati</taxon>
        <taxon>Actinomycetota</taxon>
        <taxon>Actinomycetes</taxon>
        <taxon>Micromonosporales</taxon>
        <taxon>Micromonosporaceae</taxon>
    </lineage>
</organism>
<gene>
    <name evidence="1" type="ORF">Phou_036740</name>
</gene>
<dbReference type="Proteomes" id="UP000482800">
    <property type="component" value="Unassembled WGS sequence"/>
</dbReference>
<keyword evidence="2" id="KW-1185">Reference proteome</keyword>
<dbReference type="AlphaFoldDB" id="A0A6V8K6V8"/>